<dbReference type="AlphaFoldDB" id="A0A0D3GG87"/>
<evidence type="ECO:0000313" key="2">
    <source>
        <dbReference type="Proteomes" id="UP000026960"/>
    </source>
</evidence>
<keyword evidence="2" id="KW-1185">Reference proteome</keyword>
<dbReference type="Proteomes" id="UP000026960">
    <property type="component" value="Chromosome 6"/>
</dbReference>
<dbReference type="HOGENOM" id="CLU_2816466_0_0_1"/>
<sequence>MALGQHLDWFNRSVHASWCCRRSIGLQYGDLDGGAVRHGLAFCLMMLVRDDEIVVVLAPGNRRVRYG</sequence>
<dbReference type="PaxDb" id="65489-OBART06G13730.1"/>
<dbReference type="Gramene" id="OBART06G13740.1">
    <property type="protein sequence ID" value="OBART06G13740.1"/>
    <property type="gene ID" value="OBART06G13740"/>
</dbReference>
<accession>A0A0D3GG87</accession>
<proteinExistence type="predicted"/>
<name>A0A0D3GG87_9ORYZ</name>
<organism evidence="1">
    <name type="scientific">Oryza barthii</name>
    <dbReference type="NCBI Taxonomy" id="65489"/>
    <lineage>
        <taxon>Eukaryota</taxon>
        <taxon>Viridiplantae</taxon>
        <taxon>Streptophyta</taxon>
        <taxon>Embryophyta</taxon>
        <taxon>Tracheophyta</taxon>
        <taxon>Spermatophyta</taxon>
        <taxon>Magnoliopsida</taxon>
        <taxon>Liliopsida</taxon>
        <taxon>Poales</taxon>
        <taxon>Poaceae</taxon>
        <taxon>BOP clade</taxon>
        <taxon>Oryzoideae</taxon>
        <taxon>Oryzeae</taxon>
        <taxon>Oryzinae</taxon>
        <taxon>Oryza</taxon>
    </lineage>
</organism>
<reference evidence="1" key="1">
    <citation type="journal article" date="2009" name="Rice">
        <title>De Novo Next Generation Sequencing of Plant Genomes.</title>
        <authorList>
            <person name="Rounsley S."/>
            <person name="Marri P.R."/>
            <person name="Yu Y."/>
            <person name="He R."/>
            <person name="Sisneros N."/>
            <person name="Goicoechea J.L."/>
            <person name="Lee S.J."/>
            <person name="Angelova A."/>
            <person name="Kudrna D."/>
            <person name="Luo M."/>
            <person name="Affourtit J."/>
            <person name="Desany B."/>
            <person name="Knight J."/>
            <person name="Niazi F."/>
            <person name="Egholm M."/>
            <person name="Wing R.A."/>
        </authorList>
    </citation>
    <scope>NUCLEOTIDE SEQUENCE [LARGE SCALE GENOMIC DNA]</scope>
    <source>
        <strain evidence="1">IRGC 105608</strain>
    </source>
</reference>
<dbReference type="EnsemblPlants" id="OBART06G13740.1">
    <property type="protein sequence ID" value="OBART06G13740.1"/>
    <property type="gene ID" value="OBART06G13740"/>
</dbReference>
<protein>
    <submittedName>
        <fullName evidence="1">Uncharacterized protein</fullName>
    </submittedName>
</protein>
<dbReference type="Gramene" id="OBART06G13730.1">
    <property type="protein sequence ID" value="OBART06G13730.1"/>
    <property type="gene ID" value="OBART06G13730"/>
</dbReference>
<evidence type="ECO:0000313" key="1">
    <source>
        <dbReference type="EnsemblPlants" id="OBART06G13730.1"/>
    </source>
</evidence>
<dbReference type="EnsemblPlants" id="OBART06G13730.1">
    <property type="protein sequence ID" value="OBART06G13730.1"/>
    <property type="gene ID" value="OBART06G13730"/>
</dbReference>
<reference evidence="1" key="2">
    <citation type="submission" date="2015-03" db="UniProtKB">
        <authorList>
            <consortium name="EnsemblPlants"/>
        </authorList>
    </citation>
    <scope>IDENTIFICATION</scope>
</reference>